<proteinExistence type="predicted"/>
<protein>
    <submittedName>
        <fullName evidence="1">Signal peptidase I</fullName>
    </submittedName>
</protein>
<reference evidence="1" key="1">
    <citation type="submission" date="2017-10" db="EMBL/GenBank/DDBJ databases">
        <title>Genome sequence of cellulolytic Lachnospiraceae bacterium XHS1971 isolated from hotspring sediment.</title>
        <authorList>
            <person name="Vasudevan G."/>
            <person name="Joshi A.J."/>
            <person name="Hivarkar S."/>
            <person name="Lanjekar V.B."/>
            <person name="Dhakephalkar P.K."/>
            <person name="Dagar S."/>
        </authorList>
    </citation>
    <scope>NUCLEOTIDE SEQUENCE</scope>
    <source>
        <strain evidence="1">XHS1971</strain>
    </source>
</reference>
<evidence type="ECO:0000313" key="1">
    <source>
        <dbReference type="EMBL" id="PHV71123.1"/>
    </source>
</evidence>
<dbReference type="Proteomes" id="UP000224460">
    <property type="component" value="Unassembled WGS sequence"/>
</dbReference>
<comment type="caution">
    <text evidence="1">The sequence shown here is derived from an EMBL/GenBank/DDBJ whole genome shotgun (WGS) entry which is preliminary data.</text>
</comment>
<gene>
    <name evidence="1" type="primary">lepB</name>
    <name evidence="1" type="ORF">CS063_07265</name>
</gene>
<evidence type="ECO:0000313" key="2">
    <source>
        <dbReference type="Proteomes" id="UP000224460"/>
    </source>
</evidence>
<name>A0AC61DE56_9FIRM</name>
<sequence>MENTMNQVKKGIEFIKELVLAVLLALLFTSFIMSHNKIPTVSMVDTINVGDHILVNLLPYYYRDPVQGEIVVFKQGKESWVKRVIGEPGDLIDIREGNVYVNGEKLDESSYLAGEGISEPTHATSIIFPYQVGEDEYFLMGDNRPESGDSRYIGAVKRDKIYGKGWIKIYPFNQMGSLN</sequence>
<dbReference type="EMBL" id="PEDL01000005">
    <property type="protein sequence ID" value="PHV71123.1"/>
    <property type="molecule type" value="Genomic_DNA"/>
</dbReference>
<organism evidence="1 2">
    <name type="scientific">Sporanaerobium hydrogeniformans</name>
    <dbReference type="NCBI Taxonomy" id="3072179"/>
    <lineage>
        <taxon>Bacteria</taxon>
        <taxon>Bacillati</taxon>
        <taxon>Bacillota</taxon>
        <taxon>Clostridia</taxon>
        <taxon>Lachnospirales</taxon>
        <taxon>Lachnospiraceae</taxon>
        <taxon>Sporanaerobium</taxon>
    </lineage>
</organism>
<accession>A0AC61DE56</accession>
<keyword evidence="2" id="KW-1185">Reference proteome</keyword>